<sequence length="60" mass="6762">MATCPDLQFAKAHQDNWQKTDSKPEPESELRTATRWLVQGSESHSEETNMESLSARISNG</sequence>
<feature type="region of interest" description="Disordered" evidence="1">
    <location>
        <begin position="1"/>
        <end position="60"/>
    </location>
</feature>
<evidence type="ECO:0000313" key="2">
    <source>
        <dbReference type="EMBL" id="KAA1087481.1"/>
    </source>
</evidence>
<proteinExistence type="predicted"/>
<accession>A0A5B0NDU2</accession>
<evidence type="ECO:0000256" key="1">
    <source>
        <dbReference type="SAM" id="MobiDB-lite"/>
    </source>
</evidence>
<protein>
    <submittedName>
        <fullName evidence="2">Uncharacterized protein</fullName>
    </submittedName>
</protein>
<keyword evidence="3" id="KW-1185">Reference proteome</keyword>
<comment type="caution">
    <text evidence="2">The sequence shown here is derived from an EMBL/GenBank/DDBJ whole genome shotgun (WGS) entry which is preliminary data.</text>
</comment>
<feature type="compositionally biased region" description="Polar residues" evidence="1">
    <location>
        <begin position="50"/>
        <end position="60"/>
    </location>
</feature>
<evidence type="ECO:0000313" key="3">
    <source>
        <dbReference type="Proteomes" id="UP000324748"/>
    </source>
</evidence>
<dbReference type="AlphaFoldDB" id="A0A5B0NDU2"/>
<organism evidence="2 3">
    <name type="scientific">Puccinia graminis f. sp. tritici</name>
    <dbReference type="NCBI Taxonomy" id="56615"/>
    <lineage>
        <taxon>Eukaryota</taxon>
        <taxon>Fungi</taxon>
        <taxon>Dikarya</taxon>
        <taxon>Basidiomycota</taxon>
        <taxon>Pucciniomycotina</taxon>
        <taxon>Pucciniomycetes</taxon>
        <taxon>Pucciniales</taxon>
        <taxon>Pucciniaceae</taxon>
        <taxon>Puccinia</taxon>
    </lineage>
</organism>
<name>A0A5B0NDU2_PUCGR</name>
<gene>
    <name evidence="2" type="ORF">PGT21_032295</name>
</gene>
<dbReference type="Proteomes" id="UP000324748">
    <property type="component" value="Unassembled WGS sequence"/>
</dbReference>
<dbReference type="EMBL" id="VSWC01000105">
    <property type="protein sequence ID" value="KAA1087481.1"/>
    <property type="molecule type" value="Genomic_DNA"/>
</dbReference>
<reference evidence="2 3" key="1">
    <citation type="submission" date="2019-05" db="EMBL/GenBank/DDBJ databases">
        <title>Emergence of the Ug99 lineage of the wheat stem rust pathogen through somatic hybridization.</title>
        <authorList>
            <person name="Li F."/>
            <person name="Upadhyaya N.M."/>
            <person name="Sperschneider J."/>
            <person name="Matny O."/>
            <person name="Nguyen-Phuc H."/>
            <person name="Mago R."/>
            <person name="Raley C."/>
            <person name="Miller M.E."/>
            <person name="Silverstein K.A.T."/>
            <person name="Henningsen E."/>
            <person name="Hirsch C.D."/>
            <person name="Visser B."/>
            <person name="Pretorius Z.A."/>
            <person name="Steffenson B.J."/>
            <person name="Schwessinger B."/>
            <person name="Dodds P.N."/>
            <person name="Figueroa M."/>
        </authorList>
    </citation>
    <scope>NUCLEOTIDE SEQUENCE [LARGE SCALE GENOMIC DNA]</scope>
    <source>
        <strain evidence="2">21-0</strain>
    </source>
</reference>
<feature type="compositionally biased region" description="Basic and acidic residues" evidence="1">
    <location>
        <begin position="12"/>
        <end position="32"/>
    </location>
</feature>